<keyword evidence="1" id="KW-0863">Zinc-finger</keyword>
<dbReference type="AlphaFoldDB" id="A0A2N9F7H5"/>
<dbReference type="Pfam" id="PF14223">
    <property type="entry name" value="Retrotran_gag_2"/>
    <property type="match status" value="1"/>
</dbReference>
<feature type="region of interest" description="Disordered" evidence="2">
    <location>
        <begin position="154"/>
        <end position="203"/>
    </location>
</feature>
<feature type="compositionally biased region" description="Low complexity" evidence="2">
    <location>
        <begin position="155"/>
        <end position="168"/>
    </location>
</feature>
<proteinExistence type="predicted"/>
<dbReference type="Pfam" id="PF07727">
    <property type="entry name" value="RVT_2"/>
    <property type="match status" value="1"/>
</dbReference>
<name>A0A2N9F7H5_FAGSY</name>
<dbReference type="CDD" id="cd09272">
    <property type="entry name" value="RNase_HI_RT_Ty1"/>
    <property type="match status" value="1"/>
</dbReference>
<feature type="region of interest" description="Disordered" evidence="2">
    <location>
        <begin position="435"/>
        <end position="470"/>
    </location>
</feature>
<feature type="domain" description="CCHC-type" evidence="3">
    <location>
        <begin position="205"/>
        <end position="218"/>
    </location>
</feature>
<sequence length="915" mass="102212">MKDHIDGSVTRPNCFLLDAEGSPILEIDQTFKSWKLRDKALLILIYSTLNPPILSMVVGLDSAQEKGIDSMRVYLQRIKATRDGLAVVGVQTDNEELLYIILKGLPKEFASFCSVIRTRDDPISFKKLFVLLQTEEHFMRESSEINTAMAMFASNNKQQGRGGRNNQRGGRGGGRFNNSFSTPQSHQSPPQQQFPPRTESTRPQCQICGKLGHLAIDCYQRMNFAFQGKNPSFKLAAMTATNNPSQIGEMRLTDTGATDHITVNPTNFTTQAPYIGSDQDLPTGKVLYKGLSENGVYPIYSSKFRHLRAVAQHLSSIHPTCASHSSVYSSVKSNNTSTPSSSSTKNWLLWHHRLGHPSARILHAIFPDLSNYNPLTKEYAFVHCNHCLSEPHFASHSLTNTNDTLPVSPVLDTNLTFPHNDSHIVIPLSVTDHTASPTAHSTASEPSALSEPSATSTAPPAAPLTSTHSMKTRAKSGIFKPKEYAALQRQGTWSLVPPPPSKNIVGCKWVYKLKHNSDGSISRYKARLVAKEFHEQYGVDYEETFSPIVKPPTVRLVLSLAVSLNWPLRQLDVRNAFLHGTLQEEVYMTQPPGYVHPHFPSHVCRLHKSLYGLKQAPRAWFESFTGQLLHLSFTASSTDSFLFIFQDKQVIAYLLLYVDDIVLTSNTLAYLDQLIKSLSSVFELKDLGNLSYFLGLQVTRTSQALYLSQTKYATNLLHKHHMFDTKPAKTPCCPNTRLTHTDGTQLSEPHSYRSLVGALHYLTFTRPDLSFAVHQVCQFKQSPTTTHLAVAKRILRYLNEFEYHALAIAAAELCWLRTLLLDLGVYLPDTPILWCDNVSALAIASNPVFHARTKHIKVDFHFVRERVLCKDLAVKFVSTTDQLADIFTKSLPTTCFLDLQCNLLVLVGPHVIEGG</sequence>
<keyword evidence="1" id="KW-0479">Metal-binding</keyword>
<reference evidence="4" key="1">
    <citation type="submission" date="2018-02" db="EMBL/GenBank/DDBJ databases">
        <authorList>
            <person name="Cohen D.B."/>
            <person name="Kent A.D."/>
        </authorList>
    </citation>
    <scope>NUCLEOTIDE SEQUENCE</scope>
</reference>
<dbReference type="PROSITE" id="PS50158">
    <property type="entry name" value="ZF_CCHC"/>
    <property type="match status" value="1"/>
</dbReference>
<accession>A0A2N9F7H5</accession>
<dbReference type="InterPro" id="IPR036875">
    <property type="entry name" value="Znf_CCHC_sf"/>
</dbReference>
<dbReference type="EMBL" id="OIVN01000617">
    <property type="protein sequence ID" value="SPC83045.1"/>
    <property type="molecule type" value="Genomic_DNA"/>
</dbReference>
<protein>
    <recommendedName>
        <fullName evidence="3">CCHC-type domain-containing protein</fullName>
    </recommendedName>
</protein>
<dbReference type="GO" id="GO:0003676">
    <property type="term" value="F:nucleic acid binding"/>
    <property type="evidence" value="ECO:0007669"/>
    <property type="project" value="InterPro"/>
</dbReference>
<evidence type="ECO:0000259" key="3">
    <source>
        <dbReference type="PROSITE" id="PS50158"/>
    </source>
</evidence>
<evidence type="ECO:0000256" key="2">
    <source>
        <dbReference type="SAM" id="MobiDB-lite"/>
    </source>
</evidence>
<dbReference type="InterPro" id="IPR013103">
    <property type="entry name" value="RVT_2"/>
</dbReference>
<dbReference type="SUPFAM" id="SSF56672">
    <property type="entry name" value="DNA/RNA polymerases"/>
    <property type="match status" value="1"/>
</dbReference>
<feature type="compositionally biased region" description="Low complexity" evidence="2">
    <location>
        <begin position="441"/>
        <end position="467"/>
    </location>
</feature>
<dbReference type="PANTHER" id="PTHR11439:SF467">
    <property type="entry name" value="INTEGRASE CATALYTIC DOMAIN-CONTAINING PROTEIN"/>
    <property type="match status" value="1"/>
</dbReference>
<gene>
    <name evidence="4" type="ORF">FSB_LOCUS10927</name>
</gene>
<evidence type="ECO:0000256" key="1">
    <source>
        <dbReference type="PROSITE-ProRule" id="PRU00047"/>
    </source>
</evidence>
<dbReference type="InterPro" id="IPR001878">
    <property type="entry name" value="Znf_CCHC"/>
</dbReference>
<keyword evidence="1" id="KW-0862">Zinc</keyword>
<dbReference type="GO" id="GO:0008270">
    <property type="term" value="F:zinc ion binding"/>
    <property type="evidence" value="ECO:0007669"/>
    <property type="project" value="UniProtKB-KW"/>
</dbReference>
<evidence type="ECO:0000313" key="4">
    <source>
        <dbReference type="EMBL" id="SPC83045.1"/>
    </source>
</evidence>
<organism evidence="4">
    <name type="scientific">Fagus sylvatica</name>
    <name type="common">Beechnut</name>
    <dbReference type="NCBI Taxonomy" id="28930"/>
    <lineage>
        <taxon>Eukaryota</taxon>
        <taxon>Viridiplantae</taxon>
        <taxon>Streptophyta</taxon>
        <taxon>Embryophyta</taxon>
        <taxon>Tracheophyta</taxon>
        <taxon>Spermatophyta</taxon>
        <taxon>Magnoliopsida</taxon>
        <taxon>eudicotyledons</taxon>
        <taxon>Gunneridae</taxon>
        <taxon>Pentapetalae</taxon>
        <taxon>rosids</taxon>
        <taxon>fabids</taxon>
        <taxon>Fagales</taxon>
        <taxon>Fagaceae</taxon>
        <taxon>Fagus</taxon>
    </lineage>
</organism>
<dbReference type="PANTHER" id="PTHR11439">
    <property type="entry name" value="GAG-POL-RELATED RETROTRANSPOSON"/>
    <property type="match status" value="1"/>
</dbReference>
<feature type="compositionally biased region" description="Low complexity" evidence="2">
    <location>
        <begin position="176"/>
        <end position="196"/>
    </location>
</feature>
<dbReference type="InterPro" id="IPR043502">
    <property type="entry name" value="DNA/RNA_pol_sf"/>
</dbReference>
<dbReference type="SUPFAM" id="SSF57756">
    <property type="entry name" value="Retrovirus zinc finger-like domains"/>
    <property type="match status" value="1"/>
</dbReference>